<gene>
    <name evidence="2" type="ORF">G293_00250</name>
</gene>
<dbReference type="PATRIC" id="fig|1277257.4.peg.56"/>
<dbReference type="Proteomes" id="UP000035503">
    <property type="component" value="Chromosome"/>
</dbReference>
<proteinExistence type="predicted"/>
<name>A0A0G3I7K8_LIBAF</name>
<dbReference type="KEGG" id="lau:G293_00250"/>
<sequence length="247" mass="28914">MIWKAVKSSPKYGKISLLFAFFGGISYTLRWGLSCFIASDWSYLILSFLLILLVSIVIPAIEDTLRANDSAFEEEEIVNNKIKDNLLEDSLTVIEECVNCLQFPDRYYRYFHKGDVDRIYEYSVPNFIYEVLDIPEENRLVDEIYHLNNVTSSKLLNITSDSKYRPSKEEVRKAFPSMIKKIEELLTAHYEIEPLGSNIKTYCAKTFDVDKNYIFHINKLTYLLRNRDFGGMVYDRKAYNRSPRISI</sequence>
<dbReference type="AlphaFoldDB" id="A0A0G3I7K8"/>
<feature type="transmembrane region" description="Helical" evidence="1">
    <location>
        <begin position="41"/>
        <end position="61"/>
    </location>
</feature>
<reference evidence="2 3" key="1">
    <citation type="journal article" date="2015" name="Genome Announc.">
        <title>Complete Genome Sequence of 'Candidatus Liberibacter africanus,' a Bacterium Associated with Citrus Huanglongbing.</title>
        <authorList>
            <person name="Lin H."/>
            <person name="Pietersen G."/>
            <person name="Han C."/>
            <person name="Read D.A."/>
            <person name="Lou B."/>
            <person name="Gupta G."/>
            <person name="Civerolo E.L."/>
        </authorList>
    </citation>
    <scope>NUCLEOTIDE SEQUENCE [LARGE SCALE GENOMIC DNA]</scope>
    <source>
        <strain evidence="2 3">PTSAPSY</strain>
    </source>
</reference>
<evidence type="ECO:0000256" key="1">
    <source>
        <dbReference type="SAM" id="Phobius"/>
    </source>
</evidence>
<keyword evidence="1" id="KW-0472">Membrane</keyword>
<evidence type="ECO:0000313" key="3">
    <source>
        <dbReference type="Proteomes" id="UP000035503"/>
    </source>
</evidence>
<dbReference type="EMBL" id="CP004021">
    <property type="protein sequence ID" value="AKK19707.1"/>
    <property type="molecule type" value="Genomic_DNA"/>
</dbReference>
<keyword evidence="1" id="KW-1133">Transmembrane helix</keyword>
<feature type="transmembrane region" description="Helical" evidence="1">
    <location>
        <begin position="12"/>
        <end position="29"/>
    </location>
</feature>
<accession>A0A0G3I7K8</accession>
<protein>
    <submittedName>
        <fullName evidence="2">Uncharacterized protein</fullName>
    </submittedName>
</protein>
<keyword evidence="3" id="KW-1185">Reference proteome</keyword>
<keyword evidence="1" id="KW-0812">Transmembrane</keyword>
<evidence type="ECO:0000313" key="2">
    <source>
        <dbReference type="EMBL" id="AKK19707.1"/>
    </source>
</evidence>
<organism evidence="2 3">
    <name type="scientific">Candidatus Liberibacter africanus PTSAPSY</name>
    <dbReference type="NCBI Taxonomy" id="1277257"/>
    <lineage>
        <taxon>Bacteria</taxon>
        <taxon>Pseudomonadati</taxon>
        <taxon>Pseudomonadota</taxon>
        <taxon>Alphaproteobacteria</taxon>
        <taxon>Hyphomicrobiales</taxon>
        <taxon>Rhizobiaceae</taxon>
        <taxon>Liberibacter</taxon>
    </lineage>
</organism>
<dbReference type="RefSeq" id="WP_052774993.1">
    <property type="nucleotide sequence ID" value="NZ_CP004021.1"/>
</dbReference>
<dbReference type="OrthoDB" id="10010799at2"/>